<dbReference type="Proteomes" id="UP000310200">
    <property type="component" value="Unassembled WGS sequence"/>
</dbReference>
<dbReference type="AlphaFoldDB" id="A0A4S2L084"/>
<keyword evidence="3" id="KW-1185">Reference proteome</keyword>
<reference evidence="2 3" key="1">
    <citation type="journal article" date="2019" name="Philos. Trans. R. Soc. Lond., B, Biol. Sci.">
        <title>Ant behaviour and brain gene expression of defending hosts depend on the ecological success of the intruding social parasite.</title>
        <authorList>
            <person name="Kaur R."/>
            <person name="Stoldt M."/>
            <person name="Jongepier E."/>
            <person name="Feldmeyer B."/>
            <person name="Menzel F."/>
            <person name="Bornberg-Bauer E."/>
            <person name="Foitzik S."/>
        </authorList>
    </citation>
    <scope>NUCLEOTIDE SEQUENCE [LARGE SCALE GENOMIC DNA]</scope>
    <source>
        <tissue evidence="2">Whole body</tissue>
    </source>
</reference>
<comment type="caution">
    <text evidence="2">The sequence shown here is derived from an EMBL/GenBank/DDBJ whole genome shotgun (WGS) entry which is preliminary data.</text>
</comment>
<sequence length="241" mass="28064">MVAYMLRWRRLVKTKITGALTADEIHSAEKTLFWMVQQEFQVGKPGPGEIKLMRTEDGLWRVVSKITERNDLMTFQYPILLPEKSKLVRMLIRELHERNCHAGVQRFRNEYLSTLAQRVKEKRRERELREGNIVLIGSELNKRLFWPLGRILETYPGRDGVVRVVILRTSDGVFVRPVQKLYPLEMEVSEGDVVYGDAELEESIETQAADEEESQVVQENEAAEVRTRSGRLVRAPSRFCY</sequence>
<proteinExistence type="predicted"/>
<gene>
    <name evidence="2" type="ORF">DBV15_12868</name>
</gene>
<protein>
    <recommendedName>
        <fullName evidence="1">DUF5641 domain-containing protein</fullName>
    </recommendedName>
</protein>
<feature type="domain" description="DUF5641" evidence="1">
    <location>
        <begin position="105"/>
        <end position="184"/>
    </location>
</feature>
<evidence type="ECO:0000313" key="2">
    <source>
        <dbReference type="EMBL" id="TGZ53737.1"/>
    </source>
</evidence>
<dbReference type="PANTHER" id="PTHR47331:SF5">
    <property type="entry name" value="RIBONUCLEASE H"/>
    <property type="match status" value="1"/>
</dbReference>
<dbReference type="EMBL" id="QBLH01000956">
    <property type="protein sequence ID" value="TGZ53737.1"/>
    <property type="molecule type" value="Genomic_DNA"/>
</dbReference>
<dbReference type="Pfam" id="PF18701">
    <property type="entry name" value="DUF5641"/>
    <property type="match status" value="1"/>
</dbReference>
<dbReference type="PANTHER" id="PTHR47331">
    <property type="entry name" value="PHD-TYPE DOMAIN-CONTAINING PROTEIN"/>
    <property type="match status" value="1"/>
</dbReference>
<name>A0A4S2L084_9HYME</name>
<dbReference type="InterPro" id="IPR040676">
    <property type="entry name" value="DUF5641"/>
</dbReference>
<evidence type="ECO:0000313" key="3">
    <source>
        <dbReference type="Proteomes" id="UP000310200"/>
    </source>
</evidence>
<evidence type="ECO:0000259" key="1">
    <source>
        <dbReference type="Pfam" id="PF18701"/>
    </source>
</evidence>
<accession>A0A4S2L084</accession>
<dbReference type="STRING" id="300112.A0A4S2L084"/>
<organism evidence="2 3">
    <name type="scientific">Temnothorax longispinosus</name>
    <dbReference type="NCBI Taxonomy" id="300112"/>
    <lineage>
        <taxon>Eukaryota</taxon>
        <taxon>Metazoa</taxon>
        <taxon>Ecdysozoa</taxon>
        <taxon>Arthropoda</taxon>
        <taxon>Hexapoda</taxon>
        <taxon>Insecta</taxon>
        <taxon>Pterygota</taxon>
        <taxon>Neoptera</taxon>
        <taxon>Endopterygota</taxon>
        <taxon>Hymenoptera</taxon>
        <taxon>Apocrita</taxon>
        <taxon>Aculeata</taxon>
        <taxon>Formicoidea</taxon>
        <taxon>Formicidae</taxon>
        <taxon>Myrmicinae</taxon>
        <taxon>Temnothorax</taxon>
    </lineage>
</organism>